<comment type="caution">
    <text evidence="4">The sequence shown here is derived from an EMBL/GenBank/DDBJ whole genome shotgun (WGS) entry which is preliminary data.</text>
</comment>
<evidence type="ECO:0000256" key="2">
    <source>
        <dbReference type="ARBA" id="ARBA00023002"/>
    </source>
</evidence>
<accession>A0AAN7Z3C7</accession>
<dbReference type="Pfam" id="PF05368">
    <property type="entry name" value="NmrA"/>
    <property type="match status" value="1"/>
</dbReference>
<feature type="domain" description="NmrA-like" evidence="3">
    <location>
        <begin position="29"/>
        <end position="168"/>
    </location>
</feature>
<dbReference type="InterPro" id="IPR051609">
    <property type="entry name" value="NmrA/Isoflavone_reductase-like"/>
</dbReference>
<dbReference type="PANTHER" id="PTHR47706">
    <property type="entry name" value="NMRA-LIKE FAMILY PROTEIN"/>
    <property type="match status" value="1"/>
</dbReference>
<dbReference type="SUPFAM" id="SSF51735">
    <property type="entry name" value="NAD(P)-binding Rossmann-fold domains"/>
    <property type="match status" value="1"/>
</dbReference>
<gene>
    <name evidence="4" type="ORF">RRF57_003367</name>
</gene>
<evidence type="ECO:0000313" key="5">
    <source>
        <dbReference type="Proteomes" id="UP001305414"/>
    </source>
</evidence>
<organism evidence="4 5">
    <name type="scientific">Xylaria bambusicola</name>
    <dbReference type="NCBI Taxonomy" id="326684"/>
    <lineage>
        <taxon>Eukaryota</taxon>
        <taxon>Fungi</taxon>
        <taxon>Dikarya</taxon>
        <taxon>Ascomycota</taxon>
        <taxon>Pezizomycotina</taxon>
        <taxon>Sordariomycetes</taxon>
        <taxon>Xylariomycetidae</taxon>
        <taxon>Xylariales</taxon>
        <taxon>Xylariaceae</taxon>
        <taxon>Xylaria</taxon>
    </lineage>
</organism>
<dbReference type="PANTHER" id="PTHR47706:SF7">
    <property type="entry name" value="CIPA-LIKE, PUTATIVE (AFU_ORTHOLOGUE AFUA_1G01630)-RELATED"/>
    <property type="match status" value="1"/>
</dbReference>
<evidence type="ECO:0000313" key="4">
    <source>
        <dbReference type="EMBL" id="KAK5627652.1"/>
    </source>
</evidence>
<proteinExistence type="predicted"/>
<keyword evidence="1" id="KW-0521">NADP</keyword>
<name>A0AAN7Z3C7_9PEZI</name>
<dbReference type="AlphaFoldDB" id="A0AAN7Z3C7"/>
<dbReference type="GO" id="GO:0016491">
    <property type="term" value="F:oxidoreductase activity"/>
    <property type="evidence" value="ECO:0007669"/>
    <property type="project" value="UniProtKB-KW"/>
</dbReference>
<dbReference type="EMBL" id="JAWHQM010000006">
    <property type="protein sequence ID" value="KAK5627652.1"/>
    <property type="molecule type" value="Genomic_DNA"/>
</dbReference>
<reference evidence="4 5" key="1">
    <citation type="submission" date="2023-10" db="EMBL/GenBank/DDBJ databases">
        <title>Draft genome sequence of Xylaria bambusicola isolate GMP-LS, the root and basal stem rot pathogen of sugarcane in Indonesia.</title>
        <authorList>
            <person name="Selvaraj P."/>
            <person name="Muralishankar V."/>
            <person name="Muruganantham S."/>
            <person name="Sp S."/>
            <person name="Haryani S."/>
            <person name="Lau K.J.X."/>
            <person name="Naqvi N.I."/>
        </authorList>
    </citation>
    <scope>NUCLEOTIDE SEQUENCE [LARGE SCALE GENOMIC DNA]</scope>
    <source>
        <strain evidence="4">GMP-LS</strain>
    </source>
</reference>
<evidence type="ECO:0000256" key="1">
    <source>
        <dbReference type="ARBA" id="ARBA00022857"/>
    </source>
</evidence>
<dbReference type="Gene3D" id="3.40.50.720">
    <property type="entry name" value="NAD(P)-binding Rossmann-like Domain"/>
    <property type="match status" value="1"/>
</dbReference>
<keyword evidence="2" id="KW-0560">Oxidoreductase</keyword>
<evidence type="ECO:0000259" key="3">
    <source>
        <dbReference type="Pfam" id="PF05368"/>
    </source>
</evidence>
<sequence length="341" mass="37316">MSPNHLLKTHLFIEISKGTTNMSTIGHLKKIAIVGATGHLGRYFVEELLKTGQHTITALTRGGSGNKLPADVNIVEVDYSSEESLVAALQGQEFLAIVLSSMAPPETHSLIVKAAGKAGVSYIMPTTYGADITNENFVRDELYHQGALAKVKEIESLGLSHITMCCGFWYEWSLALGENAFGIDIKSKKAILFDNGTTKLSVSTFRQCGRAFAALLSLPESGATLSLSDFKNKPFRFNSFRVSQRDMLDSVQRAQGTTDKDWDIQSEPSSKRVADGFADMRKGNRLGFVKAMYSRAFYPSADADYEERHSISNEILGLPRENLDEITGGLVKGLEDGTFSL</sequence>
<dbReference type="InterPro" id="IPR008030">
    <property type="entry name" value="NmrA-like"/>
</dbReference>
<protein>
    <recommendedName>
        <fullName evidence="3">NmrA-like domain-containing protein</fullName>
    </recommendedName>
</protein>
<dbReference type="Proteomes" id="UP001305414">
    <property type="component" value="Unassembled WGS sequence"/>
</dbReference>
<dbReference type="InterPro" id="IPR036291">
    <property type="entry name" value="NAD(P)-bd_dom_sf"/>
</dbReference>
<keyword evidence="5" id="KW-1185">Reference proteome</keyword>